<sequence length="85" mass="10010">ERSQTNRVVPGARRRALETIRNNSSDWDSKRRGGRRRVTRKRIKMSNQEEKPQRWSLTKVTPRSHLATTDFTRWSCINLLGCDLS</sequence>
<feature type="non-terminal residue" evidence="2">
    <location>
        <position position="1"/>
    </location>
</feature>
<evidence type="ECO:0000313" key="3">
    <source>
        <dbReference type="Proteomes" id="UP000011083"/>
    </source>
</evidence>
<proteinExistence type="predicted"/>
<keyword evidence="3" id="KW-1185">Reference proteome</keyword>
<dbReference type="EMBL" id="KB007908">
    <property type="protein sequence ID" value="ELR21065.1"/>
    <property type="molecule type" value="Genomic_DNA"/>
</dbReference>
<dbReference type="KEGG" id="acan:ACA1_282290"/>
<dbReference type="RefSeq" id="XP_004344808.1">
    <property type="nucleotide sequence ID" value="XM_004344758.1"/>
</dbReference>
<organism evidence="2 3">
    <name type="scientific">Acanthamoeba castellanii (strain ATCC 30010 / Neff)</name>
    <dbReference type="NCBI Taxonomy" id="1257118"/>
    <lineage>
        <taxon>Eukaryota</taxon>
        <taxon>Amoebozoa</taxon>
        <taxon>Discosea</taxon>
        <taxon>Longamoebia</taxon>
        <taxon>Centramoebida</taxon>
        <taxon>Acanthamoebidae</taxon>
        <taxon>Acanthamoeba</taxon>
    </lineage>
</organism>
<dbReference type="GeneID" id="14921940"/>
<name>L8H7F3_ACACF</name>
<accession>L8H7F3</accession>
<evidence type="ECO:0000313" key="2">
    <source>
        <dbReference type="EMBL" id="ELR21065.1"/>
    </source>
</evidence>
<feature type="compositionally biased region" description="Basic residues" evidence="1">
    <location>
        <begin position="32"/>
        <end position="41"/>
    </location>
</feature>
<reference evidence="2 3" key="1">
    <citation type="journal article" date="2013" name="Genome Biol.">
        <title>Genome of Acanthamoeba castellanii highlights extensive lateral gene transfer and early evolution of tyrosine kinase signaling.</title>
        <authorList>
            <person name="Clarke M."/>
            <person name="Lohan A.J."/>
            <person name="Liu B."/>
            <person name="Lagkouvardos I."/>
            <person name="Roy S."/>
            <person name="Zafar N."/>
            <person name="Bertelli C."/>
            <person name="Schilde C."/>
            <person name="Kianianmomeni A."/>
            <person name="Burglin T.R."/>
            <person name="Frech C."/>
            <person name="Turcotte B."/>
            <person name="Kopec K.O."/>
            <person name="Synnott J.M."/>
            <person name="Choo C."/>
            <person name="Paponov I."/>
            <person name="Finkler A."/>
            <person name="Soon Heng Tan C."/>
            <person name="Hutchins A.P."/>
            <person name="Weinmeier T."/>
            <person name="Rattei T."/>
            <person name="Chu J.S."/>
            <person name="Gimenez G."/>
            <person name="Irimia M."/>
            <person name="Rigden D.J."/>
            <person name="Fitzpatrick D.A."/>
            <person name="Lorenzo-Morales J."/>
            <person name="Bateman A."/>
            <person name="Chiu C.H."/>
            <person name="Tang P."/>
            <person name="Hegemann P."/>
            <person name="Fromm H."/>
            <person name="Raoult D."/>
            <person name="Greub G."/>
            <person name="Miranda-Saavedra D."/>
            <person name="Chen N."/>
            <person name="Nash P."/>
            <person name="Ginger M.L."/>
            <person name="Horn M."/>
            <person name="Schaap P."/>
            <person name="Caler L."/>
            <person name="Loftus B."/>
        </authorList>
    </citation>
    <scope>NUCLEOTIDE SEQUENCE [LARGE SCALE GENOMIC DNA]</scope>
    <source>
        <strain evidence="2 3">Neff</strain>
    </source>
</reference>
<evidence type="ECO:0000256" key="1">
    <source>
        <dbReference type="SAM" id="MobiDB-lite"/>
    </source>
</evidence>
<gene>
    <name evidence="2" type="ORF">ACA1_282290</name>
</gene>
<dbReference type="VEuPathDB" id="AmoebaDB:ACA1_282290"/>
<feature type="region of interest" description="Disordered" evidence="1">
    <location>
        <begin position="1"/>
        <end position="41"/>
    </location>
</feature>
<dbReference type="AlphaFoldDB" id="L8H7F3"/>
<protein>
    <submittedName>
        <fullName evidence="2">Uncharacterized protein</fullName>
    </submittedName>
</protein>
<dbReference type="Proteomes" id="UP000011083">
    <property type="component" value="Unassembled WGS sequence"/>
</dbReference>